<dbReference type="EMBL" id="KF900635">
    <property type="protein sequence ID" value="AIF01955.1"/>
    <property type="molecule type" value="Genomic_DNA"/>
</dbReference>
<organism evidence="2">
    <name type="scientific">uncultured marine group II/III euryarchaeote KM3_151_F02</name>
    <dbReference type="NCBI Taxonomy" id="1457893"/>
    <lineage>
        <taxon>Archaea</taxon>
        <taxon>Methanobacteriati</taxon>
        <taxon>Methanobacteriota</taxon>
        <taxon>environmental samples</taxon>
    </lineage>
</organism>
<dbReference type="AlphaFoldDB" id="A0A075GFI9"/>
<proteinExistence type="predicted"/>
<protein>
    <submittedName>
        <fullName evidence="2">Putative DNA binding protein</fullName>
    </submittedName>
</protein>
<evidence type="ECO:0000259" key="1">
    <source>
        <dbReference type="Pfam" id="PF04967"/>
    </source>
</evidence>
<dbReference type="PANTHER" id="PTHR34236:SF1">
    <property type="entry name" value="DIMETHYL SULFOXIDE REDUCTASE TRANSCRIPTIONAL ACTIVATOR"/>
    <property type="match status" value="1"/>
</dbReference>
<sequence length="225" mass="25504">MREITIFWKRERLPLNQVNIVAEVFEKCVFLGYLERTSTVVLAFMRGICKPDKTPFDMNESDDYEVTEILSEPSQNDPAWMFVINVKHPLTLLSAKIGKLTVKPGSCFNDEGLFYIIRGSPLSIKVVTTAARMMLKPDRISATSITQSDFRGNQILSDKRMDVLQIAYSEGWYNTPREITLGELANKIGLGRSTVSEHLIKSESKIIQYFLEGDPTLFGEEINGK</sequence>
<dbReference type="Pfam" id="PF04967">
    <property type="entry name" value="HTH_10"/>
    <property type="match status" value="1"/>
</dbReference>
<accession>A0A075GFI9</accession>
<reference evidence="2" key="1">
    <citation type="journal article" date="2014" name="Genome Biol. Evol.">
        <title>Pangenome evidence for extensive interdomain horizontal transfer affecting lineage core and shell genes in uncultured planktonic thaumarchaeota and euryarchaeota.</title>
        <authorList>
            <person name="Deschamps P."/>
            <person name="Zivanovic Y."/>
            <person name="Moreira D."/>
            <person name="Rodriguez-Valera F."/>
            <person name="Lopez-Garcia P."/>
        </authorList>
    </citation>
    <scope>NUCLEOTIDE SEQUENCE</scope>
</reference>
<dbReference type="InterPro" id="IPR007050">
    <property type="entry name" value="HTH_bacterioopsin"/>
</dbReference>
<name>A0A075GFI9_9EURY</name>
<dbReference type="PANTHER" id="PTHR34236">
    <property type="entry name" value="DIMETHYL SULFOXIDE REDUCTASE TRANSCRIPTIONAL ACTIVATOR"/>
    <property type="match status" value="1"/>
</dbReference>
<evidence type="ECO:0000313" key="2">
    <source>
        <dbReference type="EMBL" id="AIF01955.1"/>
    </source>
</evidence>
<feature type="domain" description="HTH bat-type" evidence="1">
    <location>
        <begin position="156"/>
        <end position="207"/>
    </location>
</feature>